<keyword evidence="2" id="KW-0689">Ribosomal protein</keyword>
<organism evidence="4">
    <name type="scientific">Cuerna arida</name>
    <dbReference type="NCBI Taxonomy" id="1464854"/>
    <lineage>
        <taxon>Eukaryota</taxon>
        <taxon>Metazoa</taxon>
        <taxon>Ecdysozoa</taxon>
        <taxon>Arthropoda</taxon>
        <taxon>Hexapoda</taxon>
        <taxon>Insecta</taxon>
        <taxon>Pterygota</taxon>
        <taxon>Neoptera</taxon>
        <taxon>Paraneoptera</taxon>
        <taxon>Hemiptera</taxon>
        <taxon>Auchenorrhyncha</taxon>
        <taxon>Membracoidea</taxon>
        <taxon>Cicadellidae</taxon>
        <taxon>Cicadellinae</taxon>
        <taxon>Proconiini</taxon>
        <taxon>Cuerna</taxon>
    </lineage>
</organism>
<evidence type="ECO:0000313" key="4">
    <source>
        <dbReference type="EMBL" id="JAS62395.1"/>
    </source>
</evidence>
<keyword evidence="3" id="KW-0687">Ribonucleoprotein</keyword>
<dbReference type="InterPro" id="IPR001209">
    <property type="entry name" value="Ribosomal_uS14"/>
</dbReference>
<proteinExistence type="inferred from homology"/>
<name>A0A1B6GIZ6_9HEMI</name>
<dbReference type="EMBL" id="GECZ01007374">
    <property type="protein sequence ID" value="JAS62395.1"/>
    <property type="molecule type" value="Transcribed_RNA"/>
</dbReference>
<dbReference type="PANTHER" id="PTHR19836">
    <property type="entry name" value="30S RIBOSOMAL PROTEIN S14"/>
    <property type="match status" value="1"/>
</dbReference>
<dbReference type="GO" id="GO:0003735">
    <property type="term" value="F:structural constituent of ribosome"/>
    <property type="evidence" value="ECO:0007669"/>
    <property type="project" value="InterPro"/>
</dbReference>
<evidence type="ECO:0000256" key="2">
    <source>
        <dbReference type="ARBA" id="ARBA00022980"/>
    </source>
</evidence>
<dbReference type="Gene3D" id="1.10.287.1480">
    <property type="match status" value="1"/>
</dbReference>
<dbReference type="GO" id="GO:0006412">
    <property type="term" value="P:translation"/>
    <property type="evidence" value="ECO:0007669"/>
    <property type="project" value="InterPro"/>
</dbReference>
<dbReference type="PANTHER" id="PTHR19836:SF19">
    <property type="entry name" value="SMALL RIBOSOMAL SUBUNIT PROTEIN US14M"/>
    <property type="match status" value="1"/>
</dbReference>
<dbReference type="SUPFAM" id="SSF57716">
    <property type="entry name" value="Glucocorticoid receptor-like (DNA-binding domain)"/>
    <property type="match status" value="1"/>
</dbReference>
<reference evidence="4" key="1">
    <citation type="submission" date="2015-11" db="EMBL/GenBank/DDBJ databases">
        <title>De novo transcriptome assembly of four potential Pierce s Disease insect vectors from Arizona vineyards.</title>
        <authorList>
            <person name="Tassone E.E."/>
        </authorList>
    </citation>
    <scope>NUCLEOTIDE SEQUENCE</scope>
</reference>
<evidence type="ECO:0000256" key="3">
    <source>
        <dbReference type="ARBA" id="ARBA00023274"/>
    </source>
</evidence>
<protein>
    <recommendedName>
        <fullName evidence="5">28S ribosomal protein S14, mitochondrial</fullName>
    </recommendedName>
</protein>
<comment type="similarity">
    <text evidence="1">Belongs to the universal ribosomal protein uS14 family.</text>
</comment>
<evidence type="ECO:0008006" key="5">
    <source>
        <dbReference type="Google" id="ProtNLM"/>
    </source>
</evidence>
<dbReference type="Pfam" id="PF00253">
    <property type="entry name" value="Ribosomal_S14"/>
    <property type="match status" value="1"/>
</dbReference>
<gene>
    <name evidence="4" type="ORF">g.16962</name>
</gene>
<evidence type="ECO:0000256" key="1">
    <source>
        <dbReference type="ARBA" id="ARBA00009083"/>
    </source>
</evidence>
<sequence length="141" mass="16720">MLEVANRLQFIGKHLLNIQHGGLVQVGSTFSSLQVRFLQLWPDWRMKKDVRKRKALEDNYELKLRLNAMRRTKVLPPELREVATEDFHKMLPNDVKGLKTVPRCVITSRPRGNVLRWRLSRIMFRHLADYNKMAGIQRAMW</sequence>
<accession>A0A1B6GIZ6</accession>
<dbReference type="AlphaFoldDB" id="A0A1B6GIZ6"/>
<dbReference type="GO" id="GO:0005763">
    <property type="term" value="C:mitochondrial small ribosomal subunit"/>
    <property type="evidence" value="ECO:0007669"/>
    <property type="project" value="TreeGrafter"/>
</dbReference>